<dbReference type="GO" id="GO:0005544">
    <property type="term" value="F:calcium-dependent phospholipid binding"/>
    <property type="evidence" value="ECO:0007669"/>
    <property type="project" value="InterPro"/>
</dbReference>
<feature type="compositionally biased region" description="Polar residues" evidence="3">
    <location>
        <begin position="485"/>
        <end position="498"/>
    </location>
</feature>
<feature type="region of interest" description="Disordered" evidence="3">
    <location>
        <begin position="474"/>
        <end position="501"/>
    </location>
</feature>
<dbReference type="PANTHER" id="PTHR10857">
    <property type="entry name" value="COPINE"/>
    <property type="match status" value="1"/>
</dbReference>
<reference evidence="5" key="3">
    <citation type="submission" date="2025-09" db="UniProtKB">
        <authorList>
            <consortium name="Ensembl"/>
        </authorList>
    </citation>
    <scope>IDENTIFICATION</scope>
</reference>
<dbReference type="GO" id="GO:0005886">
    <property type="term" value="C:plasma membrane"/>
    <property type="evidence" value="ECO:0007669"/>
    <property type="project" value="TreeGrafter"/>
</dbReference>
<dbReference type="InterPro" id="IPR002035">
    <property type="entry name" value="VWF_A"/>
</dbReference>
<organism evidence="5 6">
    <name type="scientific">Bos indicus x Bos taurus</name>
    <name type="common">Hybrid cattle</name>
    <dbReference type="NCBI Taxonomy" id="30522"/>
    <lineage>
        <taxon>Eukaryota</taxon>
        <taxon>Metazoa</taxon>
        <taxon>Chordata</taxon>
        <taxon>Craniata</taxon>
        <taxon>Vertebrata</taxon>
        <taxon>Euteleostomi</taxon>
        <taxon>Mammalia</taxon>
        <taxon>Eutheria</taxon>
        <taxon>Laurasiatheria</taxon>
        <taxon>Artiodactyla</taxon>
        <taxon>Ruminantia</taxon>
        <taxon>Pecora</taxon>
        <taxon>Bovidae</taxon>
        <taxon>Bovinae</taxon>
        <taxon>Bos</taxon>
    </lineage>
</organism>
<accession>A0A4W2C606</accession>
<feature type="compositionally biased region" description="Polar residues" evidence="3">
    <location>
        <begin position="549"/>
        <end position="558"/>
    </location>
</feature>
<feature type="domain" description="C2" evidence="4">
    <location>
        <begin position="1"/>
        <end position="124"/>
    </location>
</feature>
<dbReference type="PANTHER" id="PTHR10857:SF112">
    <property type="entry name" value="COPINE-9"/>
    <property type="match status" value="1"/>
</dbReference>
<dbReference type="PROSITE" id="PS50004">
    <property type="entry name" value="C2"/>
    <property type="match status" value="1"/>
</dbReference>
<evidence type="ECO:0000313" key="5">
    <source>
        <dbReference type="Ensembl" id="ENSBIXP00000001722.1"/>
    </source>
</evidence>
<dbReference type="Pfam" id="PF07002">
    <property type="entry name" value="Copine"/>
    <property type="match status" value="1"/>
</dbReference>
<dbReference type="SMART" id="SM00327">
    <property type="entry name" value="VWA"/>
    <property type="match status" value="1"/>
</dbReference>
<dbReference type="InterPro" id="IPR010734">
    <property type="entry name" value="Copine_C"/>
</dbReference>
<gene>
    <name evidence="5" type="primary">CPNE9</name>
</gene>
<feature type="region of interest" description="Disordered" evidence="3">
    <location>
        <begin position="537"/>
        <end position="558"/>
    </location>
</feature>
<dbReference type="InterPro" id="IPR045052">
    <property type="entry name" value="Copine"/>
</dbReference>
<evidence type="ECO:0000256" key="1">
    <source>
        <dbReference type="ARBA" id="ARBA00009048"/>
    </source>
</evidence>
<keyword evidence="6" id="KW-1185">Reference proteome</keyword>
<dbReference type="FunFam" id="2.60.40.150:FF:000127">
    <property type="entry name" value="copine-9 isoform X2"/>
    <property type="match status" value="1"/>
</dbReference>
<dbReference type="SUPFAM" id="SSF53300">
    <property type="entry name" value="vWA-like"/>
    <property type="match status" value="1"/>
</dbReference>
<evidence type="ECO:0000259" key="4">
    <source>
        <dbReference type="PROSITE" id="PS50004"/>
    </source>
</evidence>
<comment type="similarity">
    <text evidence="1">Belongs to the copine family.</text>
</comment>
<evidence type="ECO:0000256" key="3">
    <source>
        <dbReference type="SAM" id="MobiDB-lite"/>
    </source>
</evidence>
<evidence type="ECO:0000313" key="6">
    <source>
        <dbReference type="Proteomes" id="UP000314981"/>
    </source>
</evidence>
<dbReference type="InterPro" id="IPR035892">
    <property type="entry name" value="C2_domain_sf"/>
</dbReference>
<dbReference type="Pfam" id="PF00168">
    <property type="entry name" value="C2"/>
    <property type="match status" value="2"/>
</dbReference>
<reference evidence="5 6" key="1">
    <citation type="submission" date="2018-11" db="EMBL/GenBank/DDBJ databases">
        <title>Haplotype-resolved cattle genomes.</title>
        <authorList>
            <person name="Low W.Y."/>
            <person name="Tearle R."/>
            <person name="Bickhart D.M."/>
            <person name="Rosen B.D."/>
            <person name="Koren S."/>
            <person name="Rhie A."/>
            <person name="Hiendleder S."/>
            <person name="Phillippy A.M."/>
            <person name="Smith T.P.L."/>
            <person name="Williams J.L."/>
        </authorList>
    </citation>
    <scope>NUCLEOTIDE SEQUENCE [LARGE SCALE GENOMIC DNA]</scope>
</reference>
<protein>
    <submittedName>
        <fullName evidence="5">Copine family member 9</fullName>
    </submittedName>
</protein>
<dbReference type="InterPro" id="IPR037768">
    <property type="entry name" value="C2B_Copine"/>
</dbReference>
<dbReference type="GO" id="GO:0071277">
    <property type="term" value="P:cellular response to calcium ion"/>
    <property type="evidence" value="ECO:0007669"/>
    <property type="project" value="TreeGrafter"/>
</dbReference>
<dbReference type="AlphaFoldDB" id="A0A4W2C606"/>
<dbReference type="SMART" id="SM00239">
    <property type="entry name" value="C2"/>
    <property type="match status" value="1"/>
</dbReference>
<dbReference type="Ensembl" id="ENSBIXT00000013372.1">
    <property type="protein sequence ID" value="ENSBIXP00000001722.1"/>
    <property type="gene ID" value="ENSBIXG00000008267.1"/>
</dbReference>
<evidence type="ECO:0000256" key="2">
    <source>
        <dbReference type="ARBA" id="ARBA00022737"/>
    </source>
</evidence>
<dbReference type="InterPro" id="IPR036465">
    <property type="entry name" value="vWFA_dom_sf"/>
</dbReference>
<dbReference type="Gene3D" id="2.60.40.150">
    <property type="entry name" value="C2 domain"/>
    <property type="match status" value="2"/>
</dbReference>
<dbReference type="Proteomes" id="UP000314981">
    <property type="component" value="Chromosome 22"/>
</dbReference>
<dbReference type="InterPro" id="IPR000008">
    <property type="entry name" value="C2_dom"/>
</dbReference>
<reference evidence="5" key="2">
    <citation type="submission" date="2025-08" db="UniProtKB">
        <authorList>
            <consortium name="Ensembl"/>
        </authorList>
    </citation>
    <scope>IDENTIFICATION</scope>
</reference>
<name>A0A4W2C606_BOBOX</name>
<sequence>MSFSGASERSVPATKIEITVSCRNLLDLDTFSKSDPMVVLYTQSRASQEWREFGRTEVIDNTLNPDFVRKFVLDYFFEEKQNLRFDVYNVDSKTNISKPDFLGQAFLALGEVIGGQGSRVERPLTGVPGKKCGTILLTAEELSNCRDIATMQLCANKLDKKDFFGKSDPFLVFYRSNEDGTTVKIDVYDWDRDGSHDFIGEFTTSYRELSKAQNQFTVYEVLNPRKKCKKKKYVNSGTVTLLSFSVDSEFTFVDYIKGGTQLNFTVAIDFTASNGNPLQPTSLHYMSPYQLSAYAMALKAVGEIIQDYDSDKLFPAYGFGAKLPPEGRISHQFPLNNNDEDPNCAGIEGVLESYFQSLRTVQLYGPTYFAPVINQVARAAAKISDGSQYYVLLIITDGVISDMTQTKEAIVSASSLPMSIIIVGVGPAMFEVRPIPRLCRPVGEPGAEHGPTCQGCAGGDPRAATVLYAHQGHPASPATPCHHQPNASSRASLNSPRNQRPAVCPPAHPLLLLKIRGTWNLGPHWEGNLEDQYWLVEPSAPSPTEGPGTVTTSLPSCQ</sequence>
<dbReference type="CDD" id="cd04048">
    <property type="entry name" value="C2A_Copine"/>
    <property type="match status" value="1"/>
</dbReference>
<proteinExistence type="inferred from homology"/>
<keyword evidence="2" id="KW-0677">Repeat</keyword>
<dbReference type="SUPFAM" id="SSF49562">
    <property type="entry name" value="C2 domain (Calcium/lipid-binding domain, CaLB)"/>
    <property type="match status" value="2"/>
</dbReference>
<dbReference type="CDD" id="cd04047">
    <property type="entry name" value="C2B_Copine"/>
    <property type="match status" value="1"/>
</dbReference>